<feature type="non-terminal residue" evidence="1">
    <location>
        <position position="1"/>
    </location>
</feature>
<sequence length="79" mass="9054">HKKEGISLTPKKKIVLSALNAPTLTSAVSEERQRHQTSDRTRKKHIFLGKIPDDEEPEAPIEEQFILRLLVPEDVSERK</sequence>
<accession>A0ACA9RA19</accession>
<reference evidence="1" key="1">
    <citation type="submission" date="2021-06" db="EMBL/GenBank/DDBJ databases">
        <authorList>
            <person name="Kallberg Y."/>
            <person name="Tangrot J."/>
            <person name="Rosling A."/>
        </authorList>
    </citation>
    <scope>NUCLEOTIDE SEQUENCE</scope>
    <source>
        <strain evidence="1">MA461A</strain>
    </source>
</reference>
<protein>
    <submittedName>
        <fullName evidence="1">22151_t:CDS:1</fullName>
    </submittedName>
</protein>
<organism evidence="1 2">
    <name type="scientific">Racocetra persica</name>
    <dbReference type="NCBI Taxonomy" id="160502"/>
    <lineage>
        <taxon>Eukaryota</taxon>
        <taxon>Fungi</taxon>
        <taxon>Fungi incertae sedis</taxon>
        <taxon>Mucoromycota</taxon>
        <taxon>Glomeromycotina</taxon>
        <taxon>Glomeromycetes</taxon>
        <taxon>Diversisporales</taxon>
        <taxon>Gigasporaceae</taxon>
        <taxon>Racocetra</taxon>
    </lineage>
</organism>
<name>A0ACA9RA19_9GLOM</name>
<keyword evidence="2" id="KW-1185">Reference proteome</keyword>
<dbReference type="EMBL" id="CAJVQC010046472">
    <property type="protein sequence ID" value="CAG8783072.1"/>
    <property type="molecule type" value="Genomic_DNA"/>
</dbReference>
<evidence type="ECO:0000313" key="2">
    <source>
        <dbReference type="Proteomes" id="UP000789920"/>
    </source>
</evidence>
<evidence type="ECO:0000313" key="1">
    <source>
        <dbReference type="EMBL" id="CAG8783072.1"/>
    </source>
</evidence>
<proteinExistence type="predicted"/>
<dbReference type="Proteomes" id="UP000789920">
    <property type="component" value="Unassembled WGS sequence"/>
</dbReference>
<gene>
    <name evidence="1" type="ORF">RPERSI_LOCUS17893</name>
</gene>
<comment type="caution">
    <text evidence="1">The sequence shown here is derived from an EMBL/GenBank/DDBJ whole genome shotgun (WGS) entry which is preliminary data.</text>
</comment>